<name>A0ABU5H1G4_9BACT</name>
<proteinExistence type="predicted"/>
<keyword evidence="3" id="KW-1185">Reference proteome</keyword>
<feature type="compositionally biased region" description="Polar residues" evidence="1">
    <location>
        <begin position="68"/>
        <end position="86"/>
    </location>
</feature>
<dbReference type="RefSeq" id="WP_321545694.1">
    <property type="nucleotide sequence ID" value="NZ_JAXIVS010000003.1"/>
</dbReference>
<accession>A0ABU5H1G4</accession>
<gene>
    <name evidence="2" type="ORF">SYV04_11260</name>
</gene>
<evidence type="ECO:0000313" key="3">
    <source>
        <dbReference type="Proteomes" id="UP001291309"/>
    </source>
</evidence>
<evidence type="ECO:0000256" key="1">
    <source>
        <dbReference type="SAM" id="MobiDB-lite"/>
    </source>
</evidence>
<sequence length="556" mass="56688">MGVGPVDSSIKNIGSQPLPPKKIEAPAPKQAQPSNVSTKGTAKDKTAPTPAQTPDSYVKGTAKEKTQVELNPQQAETDFNTRTQQVETDLKDGKIGQAVDTMLNSEGDNVKLKLSGEAKVLIPGTPVKAGAESGTEVKVTQGKDGTYEVSVLSEGKLKGSLSTEDLRASNAAGGQQAGADGSATVEVGAGFAPKFTFKSKEDLDRGLKAIAQWGAGNPTAGALSAGVDVASKVNSKITGGLAGLAHAVPGLDGVGDKLDQASATFKKVDDAVGLDQDAMKFLTQNMTGFQVKGGTAVELAGKLNLPQGELEGKFKGGVETSLDITFGEDGKPPSVKVEQSGNIDLSAAGKAGTLVGPQGEGKSNAKVSTTTEFELGGNLDPAKLLKGDVSAGVDPKLVSSKAAIELGVGGKLGAHATAPGVATAKADAGLSGKVTLSAHTRDLLQALDSEALAGLAAYDPSALLKNLGDTKLTVDRELSGTATLSGKVGFDSRVLNVGVTGEAAWTDVLRKDPQPKELTGSQLGEELKGMPSDFASLLATLEPQEFRAWTRQALVG</sequence>
<feature type="region of interest" description="Disordered" evidence="1">
    <location>
        <begin position="1"/>
        <end position="86"/>
    </location>
</feature>
<reference evidence="2 3" key="1">
    <citation type="submission" date="2023-12" db="EMBL/GenBank/DDBJ databases">
        <title>the genome sequence of Hyalangium sp. s54d21.</title>
        <authorList>
            <person name="Zhang X."/>
        </authorList>
    </citation>
    <scope>NUCLEOTIDE SEQUENCE [LARGE SCALE GENOMIC DNA]</scope>
    <source>
        <strain evidence="3">s54d21</strain>
    </source>
</reference>
<dbReference type="EMBL" id="JAXIVS010000003">
    <property type="protein sequence ID" value="MDY7226974.1"/>
    <property type="molecule type" value="Genomic_DNA"/>
</dbReference>
<evidence type="ECO:0000313" key="2">
    <source>
        <dbReference type="EMBL" id="MDY7226974.1"/>
    </source>
</evidence>
<dbReference type="Proteomes" id="UP001291309">
    <property type="component" value="Unassembled WGS sequence"/>
</dbReference>
<protein>
    <submittedName>
        <fullName evidence="2">Uncharacterized protein</fullName>
    </submittedName>
</protein>
<organism evidence="2 3">
    <name type="scientific">Hyalangium rubrum</name>
    <dbReference type="NCBI Taxonomy" id="3103134"/>
    <lineage>
        <taxon>Bacteria</taxon>
        <taxon>Pseudomonadati</taxon>
        <taxon>Myxococcota</taxon>
        <taxon>Myxococcia</taxon>
        <taxon>Myxococcales</taxon>
        <taxon>Cystobacterineae</taxon>
        <taxon>Archangiaceae</taxon>
        <taxon>Hyalangium</taxon>
    </lineage>
</organism>
<feature type="compositionally biased region" description="Polar residues" evidence="1">
    <location>
        <begin position="31"/>
        <end position="40"/>
    </location>
</feature>
<comment type="caution">
    <text evidence="2">The sequence shown here is derived from an EMBL/GenBank/DDBJ whole genome shotgun (WGS) entry which is preliminary data.</text>
</comment>